<dbReference type="EMBL" id="BMME01000001">
    <property type="protein sequence ID" value="GGK03070.1"/>
    <property type="molecule type" value="Genomic_DNA"/>
</dbReference>
<dbReference type="Proteomes" id="UP000599009">
    <property type="component" value="Unassembled WGS sequence"/>
</dbReference>
<accession>A0ABQ2EA51</accession>
<evidence type="ECO:0000313" key="2">
    <source>
        <dbReference type="Proteomes" id="UP000599009"/>
    </source>
</evidence>
<gene>
    <name evidence="1" type="ORF">GCM10011394_10220</name>
</gene>
<proteinExistence type="predicted"/>
<keyword evidence="2" id="KW-1185">Reference proteome</keyword>
<sequence>MAAKAPDETQRRSDSGVQPTLPAIEAIAAHCDPCSPWCSSTIRTAHSRSSGEYRVAVFFIAPSSQRLEPPEKPGRFTKEALYVIGNRSLWAGSGHFATLDQMI</sequence>
<evidence type="ECO:0000313" key="1">
    <source>
        <dbReference type="EMBL" id="GGK03070.1"/>
    </source>
</evidence>
<comment type="caution">
    <text evidence="1">The sequence shown here is derived from an EMBL/GenBank/DDBJ whole genome shotgun (WGS) entry which is preliminary data.</text>
</comment>
<organism evidence="1 2">
    <name type="scientific">Luteimonas terricola</name>
    <dbReference type="NCBI Taxonomy" id="645597"/>
    <lineage>
        <taxon>Bacteria</taxon>
        <taxon>Pseudomonadati</taxon>
        <taxon>Pseudomonadota</taxon>
        <taxon>Gammaproteobacteria</taxon>
        <taxon>Lysobacterales</taxon>
        <taxon>Lysobacteraceae</taxon>
        <taxon>Luteimonas</taxon>
    </lineage>
</organism>
<protein>
    <submittedName>
        <fullName evidence="1">Uncharacterized protein</fullName>
    </submittedName>
</protein>
<reference evidence="2" key="1">
    <citation type="journal article" date="2019" name="Int. J. Syst. Evol. Microbiol.">
        <title>The Global Catalogue of Microorganisms (GCM) 10K type strain sequencing project: providing services to taxonomists for standard genome sequencing and annotation.</title>
        <authorList>
            <consortium name="The Broad Institute Genomics Platform"/>
            <consortium name="The Broad Institute Genome Sequencing Center for Infectious Disease"/>
            <person name="Wu L."/>
            <person name="Ma J."/>
        </authorList>
    </citation>
    <scope>NUCLEOTIDE SEQUENCE [LARGE SCALE GENOMIC DNA]</scope>
    <source>
        <strain evidence="2">CGMCC 1.8985</strain>
    </source>
</reference>
<name>A0ABQ2EA51_9GAMM</name>